<accession>A0A2P2E5H5</accession>
<dbReference type="AlphaFoldDB" id="A0A2P2E5H5"/>
<protein>
    <submittedName>
        <fullName evidence="1">Uncharacterized protein</fullName>
    </submittedName>
</protein>
<feature type="non-terminal residue" evidence="1">
    <location>
        <position position="1"/>
    </location>
</feature>
<dbReference type="Proteomes" id="UP000245133">
    <property type="component" value="Unassembled WGS sequence"/>
</dbReference>
<name>A0A2P2E5H5_9LEPT</name>
<evidence type="ECO:0000313" key="2">
    <source>
        <dbReference type="Proteomes" id="UP000245133"/>
    </source>
</evidence>
<dbReference type="EMBL" id="BFBB01000014">
    <property type="protein sequence ID" value="GBF52126.1"/>
    <property type="molecule type" value="Genomic_DNA"/>
</dbReference>
<organism evidence="1 2">
    <name type="scientific">Leptospira ryugenii</name>
    <dbReference type="NCBI Taxonomy" id="1917863"/>
    <lineage>
        <taxon>Bacteria</taxon>
        <taxon>Pseudomonadati</taxon>
        <taxon>Spirochaetota</taxon>
        <taxon>Spirochaetia</taxon>
        <taxon>Leptospirales</taxon>
        <taxon>Leptospiraceae</taxon>
        <taxon>Leptospira</taxon>
    </lineage>
</organism>
<comment type="caution">
    <text evidence="1">The sequence shown here is derived from an EMBL/GenBank/DDBJ whole genome shotgun (WGS) entry which is preliminary data.</text>
</comment>
<sequence>YKSVTHVLLQKCYPCPESYFLGFAYNELGYTTLSVAEPRRGVSVGATSCIARSVTEDNVPLGRARAKVPSGACQPQLYDVTQSTILV</sequence>
<evidence type="ECO:0000313" key="1">
    <source>
        <dbReference type="EMBL" id="GBF52126.1"/>
    </source>
</evidence>
<proteinExistence type="predicted"/>
<gene>
    <name evidence="1" type="ORF">LPTSP4_36640</name>
</gene>
<reference evidence="1 2" key="1">
    <citation type="submission" date="2018-02" db="EMBL/GenBank/DDBJ databases">
        <title>Novel Leptospira species isolated from soil and water in Japan.</title>
        <authorList>
            <person name="Nakao R."/>
            <person name="Masuzawa T."/>
        </authorList>
    </citation>
    <scope>NUCLEOTIDE SEQUENCE [LARGE SCALE GENOMIC DNA]</scope>
    <source>
        <strain evidence="1 2">YH101</strain>
    </source>
</reference>
<keyword evidence="2" id="KW-1185">Reference proteome</keyword>